<dbReference type="SFLD" id="SFLDF00324">
    <property type="entry name" value="bacteriocin_maturation"/>
    <property type="match status" value="1"/>
</dbReference>
<dbReference type="InterPro" id="IPR058240">
    <property type="entry name" value="rSAM_sf"/>
</dbReference>
<comment type="cofactor">
    <cofactor evidence="1">
        <name>[4Fe-4S] cluster</name>
        <dbReference type="ChEBI" id="CHEBI:49883"/>
    </cofactor>
</comment>
<evidence type="ECO:0000313" key="7">
    <source>
        <dbReference type="EMBL" id="MFC4033490.1"/>
    </source>
</evidence>
<dbReference type="Pfam" id="PF04055">
    <property type="entry name" value="Radical_SAM"/>
    <property type="match status" value="1"/>
</dbReference>
<dbReference type="InterPro" id="IPR007197">
    <property type="entry name" value="rSAM"/>
</dbReference>
<keyword evidence="2" id="KW-0949">S-adenosyl-L-methionine</keyword>
<sequence length="638" mass="70990">MRVLLVNTPWAAIDVPSLALGILRHSVRDALPDAEVEVLNANLDYVDWITERSDFGLADYTYYSLDTYFLGCGDWVFSSALYGDPQWHVEQFTEMYAAVMTDEELAMNLRLHELAPQFIAELAGRIAAFEPDVVGFTSTFQQNAAALATARELKRINPAIVTIFGGANCDGAQGEAMHRNFDFVDYVLRGEGEASFPAFLRALTGSQDFAKVEGLCWRPEPGASAVNPMSTSPLPPAAILSPDFEGFFERLELSTASSWIEGRLVIEGARGCWWGEKHHCTFCGLNGSFMQFRSKSPNSFHDEILAMIERHQVLDLIAVDNILDMEYLGSVLPRLIEAGYDLRVQYEVKSNLRFDQLRTLADAGVVSIQPGIESLSTSVLKLMDKGVTGCQNIRMLRDSQSLDLTVLWNYLLGFPDEDPDAYEAVIAQLPALYHLEPCSGTSRVAIERFSPFFNRPELGFSELRPAPQYAMIYDLPERELMDFAYLFAAPVRGIGADLADRLDRAVTDWQQEHRASSLSHTDLGDRVILVSNRRHFDWHLLTLADPVELAVFRLLEQPRTVPVLVRKLAEAGHAGADAPAVEAILARWTALGIVFHDDSAYIHVVPLATNQELVRVDLRRTMLPQPAAEPADLTPAIA</sequence>
<evidence type="ECO:0000256" key="2">
    <source>
        <dbReference type="ARBA" id="ARBA00022691"/>
    </source>
</evidence>
<proteinExistence type="predicted"/>
<keyword evidence="5" id="KW-0411">Iron-sulfur</keyword>
<evidence type="ECO:0000256" key="1">
    <source>
        <dbReference type="ARBA" id="ARBA00001966"/>
    </source>
</evidence>
<dbReference type="EMBL" id="JBHSBB010000013">
    <property type="protein sequence ID" value="MFC4033490.1"/>
    <property type="molecule type" value="Genomic_DNA"/>
</dbReference>
<dbReference type="Pfam" id="PF02310">
    <property type="entry name" value="B12-binding"/>
    <property type="match status" value="1"/>
</dbReference>
<dbReference type="InterPro" id="IPR023984">
    <property type="entry name" value="rSAM_ocin_1"/>
</dbReference>
<evidence type="ECO:0000256" key="5">
    <source>
        <dbReference type="ARBA" id="ARBA00023014"/>
    </source>
</evidence>
<evidence type="ECO:0000313" key="8">
    <source>
        <dbReference type="Proteomes" id="UP001595765"/>
    </source>
</evidence>
<evidence type="ECO:0000256" key="3">
    <source>
        <dbReference type="ARBA" id="ARBA00022723"/>
    </source>
</evidence>
<keyword evidence="4" id="KW-0408">Iron</keyword>
<evidence type="ECO:0000256" key="4">
    <source>
        <dbReference type="ARBA" id="ARBA00023004"/>
    </source>
</evidence>
<dbReference type="SMART" id="SM00729">
    <property type="entry name" value="Elp3"/>
    <property type="match status" value="1"/>
</dbReference>
<dbReference type="Gene3D" id="3.40.50.280">
    <property type="entry name" value="Cobalamin-binding domain"/>
    <property type="match status" value="1"/>
</dbReference>
<dbReference type="CDD" id="cd02068">
    <property type="entry name" value="radical_SAM_B12_BD"/>
    <property type="match status" value="1"/>
</dbReference>
<dbReference type="RefSeq" id="WP_386430581.1">
    <property type="nucleotide sequence ID" value="NZ_JBHSBB010000013.1"/>
</dbReference>
<dbReference type="SUPFAM" id="SSF102114">
    <property type="entry name" value="Radical SAM enzymes"/>
    <property type="match status" value="1"/>
</dbReference>
<dbReference type="Gene3D" id="3.80.30.20">
    <property type="entry name" value="tm_1862 like domain"/>
    <property type="match status" value="1"/>
</dbReference>
<dbReference type="InterPro" id="IPR006158">
    <property type="entry name" value="Cobalamin-bd"/>
</dbReference>
<protein>
    <submittedName>
        <fullName evidence="7">RiPP maturation radical SAM C-methyltransferase</fullName>
    </submittedName>
</protein>
<reference evidence="8" key="1">
    <citation type="journal article" date="2019" name="Int. J. Syst. Evol. Microbiol.">
        <title>The Global Catalogue of Microorganisms (GCM) 10K type strain sequencing project: providing services to taxonomists for standard genome sequencing and annotation.</title>
        <authorList>
            <consortium name="The Broad Institute Genomics Platform"/>
            <consortium name="The Broad Institute Genome Sequencing Center for Infectious Disease"/>
            <person name="Wu L."/>
            <person name="Ma J."/>
        </authorList>
    </citation>
    <scope>NUCLEOTIDE SEQUENCE [LARGE SCALE GENOMIC DNA]</scope>
    <source>
        <strain evidence="8">CGMCC 4.7237</strain>
    </source>
</reference>
<keyword evidence="3" id="KW-0479">Metal-binding</keyword>
<dbReference type="SFLD" id="SFLDS00029">
    <property type="entry name" value="Radical_SAM"/>
    <property type="match status" value="1"/>
</dbReference>
<dbReference type="SFLD" id="SFLDG01082">
    <property type="entry name" value="B12-binding_domain_containing"/>
    <property type="match status" value="1"/>
</dbReference>
<dbReference type="PANTHER" id="PTHR43409">
    <property type="entry name" value="ANAEROBIC MAGNESIUM-PROTOPORPHYRIN IX MONOMETHYL ESTER CYCLASE-RELATED"/>
    <property type="match status" value="1"/>
</dbReference>
<dbReference type="PANTHER" id="PTHR43409:SF7">
    <property type="entry name" value="BLL1977 PROTEIN"/>
    <property type="match status" value="1"/>
</dbReference>
<dbReference type="InterPro" id="IPR006638">
    <property type="entry name" value="Elp3/MiaA/NifB-like_rSAM"/>
</dbReference>
<comment type="caution">
    <text evidence="7">The sequence shown here is derived from an EMBL/GenBank/DDBJ whole genome shotgun (WGS) entry which is preliminary data.</text>
</comment>
<feature type="domain" description="B12-binding" evidence="6">
    <location>
        <begin position="73"/>
        <end position="210"/>
    </location>
</feature>
<dbReference type="CDD" id="cd01335">
    <property type="entry name" value="Radical_SAM"/>
    <property type="match status" value="1"/>
</dbReference>
<accession>A0ABV8HRQ6</accession>
<organism evidence="7 8">
    <name type="scientific">Streptomyces polygonati</name>
    <dbReference type="NCBI Taxonomy" id="1617087"/>
    <lineage>
        <taxon>Bacteria</taxon>
        <taxon>Bacillati</taxon>
        <taxon>Actinomycetota</taxon>
        <taxon>Actinomycetes</taxon>
        <taxon>Kitasatosporales</taxon>
        <taxon>Streptomycetaceae</taxon>
        <taxon>Streptomyces</taxon>
    </lineage>
</organism>
<dbReference type="Proteomes" id="UP001595765">
    <property type="component" value="Unassembled WGS sequence"/>
</dbReference>
<dbReference type="PROSITE" id="PS51332">
    <property type="entry name" value="B12_BINDING"/>
    <property type="match status" value="1"/>
</dbReference>
<name>A0ABV8HRQ6_9ACTN</name>
<evidence type="ECO:0000259" key="6">
    <source>
        <dbReference type="PROSITE" id="PS51332"/>
    </source>
</evidence>
<dbReference type="InterPro" id="IPR051198">
    <property type="entry name" value="BchE-like"/>
</dbReference>
<keyword evidence="8" id="KW-1185">Reference proteome</keyword>
<gene>
    <name evidence="7" type="ORF">ACFO3J_18675</name>
</gene>
<dbReference type="InterPro" id="IPR023404">
    <property type="entry name" value="rSAM_horseshoe"/>
</dbReference>
<dbReference type="NCBIfam" id="TIGR03975">
    <property type="entry name" value="rSAM_ocin_1"/>
    <property type="match status" value="1"/>
</dbReference>